<proteinExistence type="predicted"/>
<dbReference type="Proteomes" id="UP000274358">
    <property type="component" value="Unassembled WGS sequence"/>
</dbReference>
<name>A0A3S0RKX1_9GAMM</name>
<sequence>MKAVSDSWNGMQEDLKQLSTRSRRIIAKGSGHYVQVDRADLVMREVSLFIQQIRDGTASPDNGTTKVE</sequence>
<keyword evidence="2" id="KW-1185">Reference proteome</keyword>
<dbReference type="AlphaFoldDB" id="A0A3S0RKX1"/>
<dbReference type="OrthoDB" id="7185741at2"/>
<reference evidence="1 2" key="1">
    <citation type="submission" date="2018-12" db="EMBL/GenBank/DDBJ databases">
        <title>Dyella dinghuensis sp. nov. DHOA06 and Dyella choica sp. nov. 4M-K27, isolated from forest soil.</title>
        <authorList>
            <person name="Qiu L.-H."/>
            <person name="Gao Z.-H."/>
        </authorList>
    </citation>
    <scope>NUCLEOTIDE SEQUENCE [LARGE SCALE GENOMIC DNA]</scope>
    <source>
        <strain evidence="1 2">4M-K27</strain>
    </source>
</reference>
<organism evidence="1 2">
    <name type="scientific">Dyella choica</name>
    <dbReference type="NCBI Taxonomy" id="1927959"/>
    <lineage>
        <taxon>Bacteria</taxon>
        <taxon>Pseudomonadati</taxon>
        <taxon>Pseudomonadota</taxon>
        <taxon>Gammaproteobacteria</taxon>
        <taxon>Lysobacterales</taxon>
        <taxon>Rhodanobacteraceae</taxon>
        <taxon>Dyella</taxon>
    </lineage>
</organism>
<accession>A0A3S0RKX1</accession>
<evidence type="ECO:0000313" key="1">
    <source>
        <dbReference type="EMBL" id="RUL76088.1"/>
    </source>
</evidence>
<evidence type="ECO:0000313" key="2">
    <source>
        <dbReference type="Proteomes" id="UP000274358"/>
    </source>
</evidence>
<gene>
    <name evidence="1" type="ORF">EKH80_10265</name>
</gene>
<dbReference type="EMBL" id="RYYV01000006">
    <property type="protein sequence ID" value="RUL76088.1"/>
    <property type="molecule type" value="Genomic_DNA"/>
</dbReference>
<evidence type="ECO:0008006" key="3">
    <source>
        <dbReference type="Google" id="ProtNLM"/>
    </source>
</evidence>
<comment type="caution">
    <text evidence="1">The sequence shown here is derived from an EMBL/GenBank/DDBJ whole genome shotgun (WGS) entry which is preliminary data.</text>
</comment>
<protein>
    <recommendedName>
        <fullName evidence="3">Alpha/beta hydrolase</fullName>
    </recommendedName>
</protein>
<dbReference type="RefSeq" id="WP_126684652.1">
    <property type="nucleotide sequence ID" value="NZ_RYYV01000006.1"/>
</dbReference>